<feature type="compositionally biased region" description="Polar residues" evidence="1">
    <location>
        <begin position="49"/>
        <end position="78"/>
    </location>
</feature>
<dbReference type="CDD" id="cd18808">
    <property type="entry name" value="SF1_C_Upf1"/>
    <property type="match status" value="1"/>
</dbReference>
<dbReference type="FunFam" id="3.40.50.300:FF:000742">
    <property type="entry name" value="NFX1-type zinc finger-containing protein 1"/>
    <property type="match status" value="1"/>
</dbReference>
<dbReference type="Gene3D" id="3.40.50.300">
    <property type="entry name" value="P-loop containing nucleotide triphosphate hydrolases"/>
    <property type="match status" value="3"/>
</dbReference>
<dbReference type="Pfam" id="PF13087">
    <property type="entry name" value="AAA_12"/>
    <property type="match status" value="1"/>
</dbReference>
<feature type="compositionally biased region" description="Polar residues" evidence="1">
    <location>
        <begin position="1"/>
        <end position="12"/>
    </location>
</feature>
<dbReference type="PANTHER" id="PTHR10887:SF341">
    <property type="entry name" value="NFX1-TYPE ZINC FINGER-CONTAINING PROTEIN 1"/>
    <property type="match status" value="1"/>
</dbReference>
<dbReference type="Pfam" id="PF25396">
    <property type="entry name" value="ZNFX1"/>
    <property type="match status" value="1"/>
</dbReference>
<dbReference type="GO" id="GO:0031380">
    <property type="term" value="C:nuclear RNA-directed RNA polymerase complex"/>
    <property type="evidence" value="ECO:0007669"/>
    <property type="project" value="TreeGrafter"/>
</dbReference>
<sequence length="1349" mass="154096">MYNSLDSSSAGNDQPKKWKNTRESGHASDGNWRRQNFNITRPISETQAAMKQNTGAEPRQQIITGSNGPATITLNPTNGGCKPKSGNWLKENVNSRAFDASSTSRRPAQEMKPVQMQYAGGAKPRQGNFVQQKRYPQKDREKENGKERNSKWHRGNNKPASSKHFPLNFTVLLKMIKENSDPNLVVQKFAEESTGLGQFIENNPANWEIAELALSIIGNFCFNKGPVLFHNAFIRIVQILADNSVFKNLESVVLHIPKSLSANLGSKEERLTRLIKSISYLTTEMLTVMPALTCDYLGEKFFENICALKTMPSVRELKVGDAFDALEKNGADRLKNAWEQHSKAKKSQCIGNQRQAIRIQREELMTHLKPPDDFRELSVMPEWEDVCTDAEPFLRPNLIKGSYPDVDTYLDIQFRLLREDFYNPLREGLVAYRSKTEKQHKQQIRVDNIRLYYDVTIYDDDDLHSGSYILEFSIKGFQRVNWEGSKRLLFGSLLLLSADNFKSFMLFTVVDRKPDQLLLGIIKVKFEGESLPAYAKKANLVMAESSVFFEAYRSVLIALQRISPAHFPMEDYILCRNVSPTEPDYLKRTLDPPIYNLTSVRKTLSKSQLNSEPHKLLSHVAILDQNLPDAETLGLDPSQAEALYAALTRKLVVIQGPPGTGKTYLGLKMVQALLHNKKYWVGEEKPQPSPILVICYTNHALDQFLEGIMKFTQKIVRIGGQSKCEALQPYSLRKWRYSTNRPTLKDQYYDWLYDARRELNDTKEVLENRRKGQRIVESNCGIIHEDSFLSLGVLPQCVYNRFHDMKMKSSNPSGLSLAHWLGFGSIRILRDIVWYLKKYFPKSSKPQLKVVTKPVLMANELVDEEFLNEEEWDKEDVDEIQGQRMTDDGDTLFNFAYAKKKKLSKPEFKSTIHQFTFSICTQMLDDEMSSLLLALEDPASWFDYEPTQSRIAEIQQQKHFLSEILEILPDVDTNDYKQIIEEDLGRLSYVDRWKLYSYWRAETLDILAAEVNSLNVRVLQHKNELNDVETLETTEIVRQVDVVGITTTGAAKNKALLEHLKSKIVVVEEAAEVLEAHIVTSLSSSCEHLILIGDHQQLRPPTTVYKLAKDYHLDVSLFERLIMNGVQPSVLAVQHRMRPDVARLIVPAIYPHLENHKSVTRYSNVPGMAENVFFLSHSQREKGDQSDQESRSHLNPYEVDMALALARHLLMQSLDPSQITILTTYSGQLLHFKKLRKSHGILQDVRITIVDNFQGEENDIIILSLVRSNDEAQIGFLKTENRVCVALSRAKKGFYLIGNMGNLAASSKLWREVNTVLTSNKQIGSHFNLQCEVHHTIIKAIIESVVFKN</sequence>
<dbReference type="Proteomes" id="UP000789390">
    <property type="component" value="Unassembled WGS sequence"/>
</dbReference>
<feature type="region of interest" description="Disordered" evidence="1">
    <location>
        <begin position="49"/>
        <end position="89"/>
    </location>
</feature>
<evidence type="ECO:0000259" key="2">
    <source>
        <dbReference type="Pfam" id="PF13086"/>
    </source>
</evidence>
<dbReference type="Pfam" id="PF13086">
    <property type="entry name" value="AAA_11"/>
    <property type="match status" value="2"/>
</dbReference>
<evidence type="ECO:0000313" key="6">
    <source>
        <dbReference type="Proteomes" id="UP000789390"/>
    </source>
</evidence>
<dbReference type="InterPro" id="IPR041677">
    <property type="entry name" value="DNA2/NAM7_AAA_11"/>
</dbReference>
<organism evidence="5 6">
    <name type="scientific">Daphnia galeata</name>
    <dbReference type="NCBI Taxonomy" id="27404"/>
    <lineage>
        <taxon>Eukaryota</taxon>
        <taxon>Metazoa</taxon>
        <taxon>Ecdysozoa</taxon>
        <taxon>Arthropoda</taxon>
        <taxon>Crustacea</taxon>
        <taxon>Branchiopoda</taxon>
        <taxon>Diplostraca</taxon>
        <taxon>Cladocera</taxon>
        <taxon>Anomopoda</taxon>
        <taxon>Daphniidae</taxon>
        <taxon>Daphnia</taxon>
    </lineage>
</organism>
<evidence type="ECO:0000259" key="4">
    <source>
        <dbReference type="Pfam" id="PF25396"/>
    </source>
</evidence>
<feature type="region of interest" description="Disordered" evidence="1">
    <location>
        <begin position="119"/>
        <end position="161"/>
    </location>
</feature>
<dbReference type="PANTHER" id="PTHR10887">
    <property type="entry name" value="DNA2/NAM7 HELICASE FAMILY"/>
    <property type="match status" value="1"/>
</dbReference>
<feature type="domain" description="DNA2/NAM7 helicase helicase" evidence="2">
    <location>
        <begin position="1010"/>
        <end position="1100"/>
    </location>
</feature>
<evidence type="ECO:0008006" key="7">
    <source>
        <dbReference type="Google" id="ProtNLM"/>
    </source>
</evidence>
<keyword evidence="6" id="KW-1185">Reference proteome</keyword>
<feature type="domain" description="DNA2/NAM7 helicase helicase" evidence="2">
    <location>
        <begin position="635"/>
        <end position="773"/>
    </location>
</feature>
<accession>A0A8J2S1V5</accession>
<dbReference type="InterPro" id="IPR041679">
    <property type="entry name" value="DNA2/NAM7-like_C"/>
</dbReference>
<comment type="caution">
    <text evidence="5">The sequence shown here is derived from an EMBL/GenBank/DDBJ whole genome shotgun (WGS) entry which is preliminary data.</text>
</comment>
<dbReference type="OrthoDB" id="2423195at2759"/>
<dbReference type="CDD" id="cd17936">
    <property type="entry name" value="EEXXEc_NFX1"/>
    <property type="match status" value="1"/>
</dbReference>
<dbReference type="GO" id="GO:0004386">
    <property type="term" value="F:helicase activity"/>
    <property type="evidence" value="ECO:0007669"/>
    <property type="project" value="InterPro"/>
</dbReference>
<proteinExistence type="predicted"/>
<dbReference type="GO" id="GO:0031048">
    <property type="term" value="P:regulatory ncRNA-mediated heterochromatin formation"/>
    <property type="evidence" value="ECO:0007669"/>
    <property type="project" value="TreeGrafter"/>
</dbReference>
<feature type="region of interest" description="Disordered" evidence="1">
    <location>
        <begin position="1"/>
        <end position="37"/>
    </location>
</feature>
<protein>
    <recommendedName>
        <fullName evidence="7">NFX1-type zinc finger-containing protein 1</fullName>
    </recommendedName>
</protein>
<evidence type="ECO:0000313" key="5">
    <source>
        <dbReference type="EMBL" id="CAH0113091.1"/>
    </source>
</evidence>
<dbReference type="InterPro" id="IPR045055">
    <property type="entry name" value="DNA2/NAM7-like"/>
</dbReference>
<feature type="compositionally biased region" description="Basic and acidic residues" evidence="1">
    <location>
        <begin position="14"/>
        <end position="26"/>
    </location>
</feature>
<feature type="domain" description="DNA2/NAM7 helicase-like C-terminal" evidence="3">
    <location>
        <begin position="1113"/>
        <end position="1300"/>
    </location>
</feature>
<dbReference type="SUPFAM" id="SSF52540">
    <property type="entry name" value="P-loop containing nucleoside triphosphate hydrolases"/>
    <property type="match status" value="1"/>
</dbReference>
<feature type="compositionally biased region" description="Basic and acidic residues" evidence="1">
    <location>
        <begin position="136"/>
        <end position="150"/>
    </location>
</feature>
<dbReference type="InterPro" id="IPR047187">
    <property type="entry name" value="SF1_C_Upf1"/>
</dbReference>
<dbReference type="InterPro" id="IPR027417">
    <property type="entry name" value="P-loop_NTPase"/>
</dbReference>
<reference evidence="5" key="1">
    <citation type="submission" date="2021-11" db="EMBL/GenBank/DDBJ databases">
        <authorList>
            <person name="Schell T."/>
        </authorList>
    </citation>
    <scope>NUCLEOTIDE SEQUENCE</scope>
    <source>
        <strain evidence="5">M5</strain>
    </source>
</reference>
<name>A0A8J2S1V5_9CRUS</name>
<feature type="domain" description="ZNFX1" evidence="4">
    <location>
        <begin position="446"/>
        <end position="546"/>
    </location>
</feature>
<dbReference type="EMBL" id="CAKKLH010000336">
    <property type="protein sequence ID" value="CAH0113091.1"/>
    <property type="molecule type" value="Genomic_DNA"/>
</dbReference>
<evidence type="ECO:0000256" key="1">
    <source>
        <dbReference type="SAM" id="MobiDB-lite"/>
    </source>
</evidence>
<gene>
    <name evidence="5" type="ORF">DGAL_LOCUS16893</name>
</gene>
<evidence type="ECO:0000259" key="3">
    <source>
        <dbReference type="Pfam" id="PF13087"/>
    </source>
</evidence>
<dbReference type="InterPro" id="IPR057373">
    <property type="entry name" value="ZNFX1"/>
</dbReference>